<comment type="similarity">
    <text evidence="2 10">Belongs to the eukaryotic GSH synthase family.</text>
</comment>
<evidence type="ECO:0000256" key="2">
    <source>
        <dbReference type="ARBA" id="ARBA00010385"/>
    </source>
</evidence>
<evidence type="ECO:0000256" key="6">
    <source>
        <dbReference type="ARBA" id="ARBA00022723"/>
    </source>
</evidence>
<dbReference type="InterPro" id="IPR004887">
    <property type="entry name" value="GSH_synth_subst-bd"/>
</dbReference>
<dbReference type="SUPFAM" id="SSF56059">
    <property type="entry name" value="Glutathione synthetase ATP-binding domain-like"/>
    <property type="match status" value="1"/>
</dbReference>
<name>A0A2G8RRB2_9APHY</name>
<dbReference type="AlphaFoldDB" id="A0A2G8RRB2"/>
<dbReference type="Gene3D" id="1.10.1080.10">
    <property type="entry name" value="Glutathione Synthetase, Chain A, domain 3"/>
    <property type="match status" value="1"/>
</dbReference>
<feature type="binding site" evidence="13">
    <location>
        <begin position="293"/>
        <end position="296"/>
    </location>
    <ligand>
        <name>substrate</name>
    </ligand>
</feature>
<evidence type="ECO:0000256" key="4">
    <source>
        <dbReference type="ARBA" id="ARBA00022598"/>
    </source>
</evidence>
<dbReference type="InterPro" id="IPR037013">
    <property type="entry name" value="GSH-S_sub-bd_sf"/>
</dbReference>
<evidence type="ECO:0000313" key="16">
    <source>
        <dbReference type="Proteomes" id="UP000230002"/>
    </source>
</evidence>
<keyword evidence="7 10" id="KW-0547">Nucleotide-binding</keyword>
<comment type="pathway">
    <text evidence="1 10">Sulfur metabolism; glutathione biosynthesis; glutathione from L-cysteine and L-glutamate: step 2/2.</text>
</comment>
<feature type="binding site" evidence="13">
    <location>
        <begin position="157"/>
        <end position="160"/>
    </location>
    <ligand>
        <name>substrate</name>
    </ligand>
</feature>
<dbReference type="Proteomes" id="UP000230002">
    <property type="component" value="Unassembled WGS sequence"/>
</dbReference>
<dbReference type="SUPFAM" id="SSF52440">
    <property type="entry name" value="PreATP-grasp domain"/>
    <property type="match status" value="1"/>
</dbReference>
<dbReference type="InterPro" id="IPR014709">
    <property type="entry name" value="Glutathione_synthase_C_euk"/>
</dbReference>
<keyword evidence="6 10" id="KW-0479">Metal-binding</keyword>
<protein>
    <recommendedName>
        <fullName evidence="10">Glutathione synthetase</fullName>
        <shortName evidence="10">GSH-S</shortName>
        <ecNumber evidence="10">6.3.2.3</ecNumber>
    </recommendedName>
</protein>
<dbReference type="GO" id="GO:0043295">
    <property type="term" value="F:glutathione binding"/>
    <property type="evidence" value="ECO:0007669"/>
    <property type="project" value="UniProtKB-UniRule"/>
</dbReference>
<dbReference type="InterPro" id="IPR014049">
    <property type="entry name" value="Glutathione_synthase_N_euk"/>
</dbReference>
<evidence type="ECO:0000313" key="15">
    <source>
        <dbReference type="EMBL" id="PIL24049.1"/>
    </source>
</evidence>
<evidence type="ECO:0000256" key="12">
    <source>
        <dbReference type="PIRSR" id="PIRSR001558-2"/>
    </source>
</evidence>
<dbReference type="Pfam" id="PF03917">
    <property type="entry name" value="GSH_synth_ATP"/>
    <property type="match status" value="1"/>
</dbReference>
<dbReference type="PANTHER" id="PTHR11130:SF0">
    <property type="entry name" value="GLUTATHIONE SYNTHETASE"/>
    <property type="match status" value="1"/>
</dbReference>
<comment type="catalytic activity">
    <reaction evidence="10">
        <text>gamma-L-glutamyl-L-cysteine + glycine + ATP = glutathione + ADP + phosphate + H(+)</text>
        <dbReference type="Rhea" id="RHEA:13557"/>
        <dbReference type="ChEBI" id="CHEBI:15378"/>
        <dbReference type="ChEBI" id="CHEBI:30616"/>
        <dbReference type="ChEBI" id="CHEBI:43474"/>
        <dbReference type="ChEBI" id="CHEBI:57305"/>
        <dbReference type="ChEBI" id="CHEBI:57925"/>
        <dbReference type="ChEBI" id="CHEBI:58173"/>
        <dbReference type="ChEBI" id="CHEBI:456216"/>
        <dbReference type="EC" id="6.3.2.3"/>
    </reaction>
</comment>
<dbReference type="GO" id="GO:0005829">
    <property type="term" value="C:cytosol"/>
    <property type="evidence" value="ECO:0007669"/>
    <property type="project" value="TreeGrafter"/>
</dbReference>
<organism evidence="15 16">
    <name type="scientific">Ganoderma sinense ZZ0214-1</name>
    <dbReference type="NCBI Taxonomy" id="1077348"/>
    <lineage>
        <taxon>Eukaryota</taxon>
        <taxon>Fungi</taxon>
        <taxon>Dikarya</taxon>
        <taxon>Basidiomycota</taxon>
        <taxon>Agaricomycotina</taxon>
        <taxon>Agaricomycetes</taxon>
        <taxon>Polyporales</taxon>
        <taxon>Polyporaceae</taxon>
        <taxon>Ganoderma</taxon>
    </lineage>
</organism>
<feature type="binding site" evidence="13">
    <location>
        <begin position="486"/>
        <end position="487"/>
    </location>
    <ligand>
        <name>substrate</name>
    </ligand>
</feature>
<feature type="binding site" evidence="12">
    <location>
        <position position="153"/>
    </location>
    <ligand>
        <name>Mg(2+)</name>
        <dbReference type="ChEBI" id="CHEBI:18420"/>
    </ligand>
</feature>
<keyword evidence="4 10" id="KW-0436">Ligase</keyword>
<feature type="binding site" evidence="11">
    <location>
        <position position="450"/>
    </location>
    <ligand>
        <name>substrate</name>
    </ligand>
</feature>
<keyword evidence="9 10" id="KW-0460">Magnesium</keyword>
<feature type="binding site" evidence="11">
    <location>
        <position position="332"/>
    </location>
    <ligand>
        <name>ATP</name>
        <dbReference type="ChEBI" id="CHEBI:30616"/>
    </ligand>
</feature>
<dbReference type="Gene3D" id="3.40.50.1760">
    <property type="entry name" value="Glutathione synthase, substrate-binding domain superfamily, eukaryotic"/>
    <property type="match status" value="1"/>
</dbReference>
<dbReference type="STRING" id="1077348.A0A2G8RRB2"/>
<dbReference type="EMBL" id="AYKW01000067">
    <property type="protein sequence ID" value="PIL24049.1"/>
    <property type="molecule type" value="Genomic_DNA"/>
</dbReference>
<feature type="binding site" evidence="12">
    <location>
        <position position="391"/>
    </location>
    <ligand>
        <name>Mg(2+)</name>
        <dbReference type="ChEBI" id="CHEBI:18420"/>
    </ligand>
</feature>
<feature type="binding site" evidence="11">
    <location>
        <position position="483"/>
    </location>
    <ligand>
        <name>ATP</name>
        <dbReference type="ChEBI" id="CHEBI:30616"/>
    </ligand>
</feature>
<evidence type="ECO:0000256" key="5">
    <source>
        <dbReference type="ARBA" id="ARBA00022684"/>
    </source>
</evidence>
<keyword evidence="16" id="KW-1185">Reference proteome</keyword>
<dbReference type="GO" id="GO:0005524">
    <property type="term" value="F:ATP binding"/>
    <property type="evidence" value="ECO:0007669"/>
    <property type="project" value="UniProtKB-UniRule"/>
</dbReference>
<accession>A0A2G8RRB2</accession>
<feature type="binding site" evidence="12">
    <location>
        <position position="155"/>
    </location>
    <ligand>
        <name>Mg(2+)</name>
        <dbReference type="ChEBI" id="CHEBI:18420"/>
    </ligand>
</feature>
<dbReference type="FunFam" id="3.40.50.1760:FF:000001">
    <property type="entry name" value="Glutathione synthetase"/>
    <property type="match status" value="1"/>
</dbReference>
<dbReference type="Gene3D" id="3.30.470.20">
    <property type="entry name" value="ATP-grasp fold, B domain"/>
    <property type="match status" value="1"/>
</dbReference>
<feature type="binding site" evidence="11">
    <location>
        <position position="398"/>
    </location>
    <ligand>
        <name>ATP</name>
        <dbReference type="ChEBI" id="CHEBI:30616"/>
    </ligand>
</feature>
<dbReference type="Gene3D" id="3.30.1490.80">
    <property type="match status" value="1"/>
</dbReference>
<reference evidence="15 16" key="1">
    <citation type="journal article" date="2015" name="Sci. Rep.">
        <title>Chromosome-level genome map provides insights into diverse defense mechanisms in the medicinal fungus Ganoderma sinense.</title>
        <authorList>
            <person name="Zhu Y."/>
            <person name="Xu J."/>
            <person name="Sun C."/>
            <person name="Zhou S."/>
            <person name="Xu H."/>
            <person name="Nelson D.R."/>
            <person name="Qian J."/>
            <person name="Song J."/>
            <person name="Luo H."/>
            <person name="Xiang L."/>
            <person name="Li Y."/>
            <person name="Xu Z."/>
            <person name="Ji A."/>
            <person name="Wang L."/>
            <person name="Lu S."/>
            <person name="Hayward A."/>
            <person name="Sun W."/>
            <person name="Li X."/>
            <person name="Schwartz D.C."/>
            <person name="Wang Y."/>
            <person name="Chen S."/>
        </authorList>
    </citation>
    <scope>NUCLEOTIDE SEQUENCE [LARGE SCALE GENOMIC DNA]</scope>
    <source>
        <strain evidence="15 16">ZZ0214-1</strain>
    </source>
</reference>
<evidence type="ECO:0000256" key="9">
    <source>
        <dbReference type="ARBA" id="ARBA00022842"/>
    </source>
</evidence>
<dbReference type="GO" id="GO:0000287">
    <property type="term" value="F:magnesium ion binding"/>
    <property type="evidence" value="ECO:0007669"/>
    <property type="project" value="UniProtKB-UniRule"/>
</dbReference>
<comment type="caution">
    <text evidence="15">The sequence shown here is derived from an EMBL/GenBank/DDBJ whole genome shotgun (WGS) entry which is preliminary data.</text>
</comment>
<dbReference type="FunFam" id="3.30.1490.50:FF:000002">
    <property type="entry name" value="Glutathione synthetase"/>
    <property type="match status" value="1"/>
</dbReference>
<dbReference type="Pfam" id="PF03199">
    <property type="entry name" value="GSH_synthase"/>
    <property type="match status" value="1"/>
</dbReference>
<comment type="cofactor">
    <cofactor evidence="10 12">
        <name>Mg(2+)</name>
        <dbReference type="ChEBI" id="CHEBI:18420"/>
    </cofactor>
    <text evidence="10 12">Binds 1 Mg(2+) ion per subunit.</text>
</comment>
<evidence type="ECO:0000256" key="1">
    <source>
        <dbReference type="ARBA" id="ARBA00004965"/>
    </source>
</evidence>
<sequence length="500" mass="55573">MSSSMVSHWPPTLTDQQREELTLRATTYALSHGLIYLPVADVQPPAPTSAIHAPLALFPSPFPRKQFELAKRLQHAYNVLYARVALDEKFLDRIMGAEVGVGRVDDFTGELWKIWKRLCDEGIQQRLHLGLFRSDYLLHAPEKGGPVSLKQVEFNTISSSFGTLSQNIANLHRHLAASTEYFNSSPFLKLQNLPPNETIAGLAEGLATAHKAYESPSAWIMFVVQAGERNVFDQRWLEYELLEKHSIHIVRQTLDELATSAEVVPGSRILRVKLPGLLPRGAESVEISTVYFRAGYTPRDYPTHAHYQTRYVLESSVAIKCPSVQLQLAGGKKVQEVLTQRDVAFQFGEDIEVNLLRSSWMGMWGLDENGDYGVHKAREQAHKLVLKPQREGGGNNVYKEDIPGFLDALPVSEREAWIAMELIETPDLGNYLVRAGSGTEGAVKTEVVSELGIFGYALFGPGRPVEEKEVGWLLRTKGKESNEGGVAAGFSVLDSLVLVD</sequence>
<dbReference type="InterPro" id="IPR005615">
    <property type="entry name" value="Glutathione_synthase"/>
</dbReference>
<evidence type="ECO:0000256" key="11">
    <source>
        <dbReference type="PIRSR" id="PIRSR001558-1"/>
    </source>
</evidence>
<feature type="binding site" evidence="13">
    <location>
        <begin position="228"/>
        <end position="230"/>
    </location>
    <ligand>
        <name>substrate</name>
    </ligand>
</feature>
<feature type="binding site" evidence="11">
    <location>
        <position position="133"/>
    </location>
    <ligand>
        <name>substrate</name>
    </ligand>
</feature>
<dbReference type="InterPro" id="IPR016185">
    <property type="entry name" value="PreATP-grasp_dom_sf"/>
</dbReference>
<dbReference type="PIRSF" id="PIRSF001558">
    <property type="entry name" value="GSHase"/>
    <property type="match status" value="1"/>
</dbReference>
<dbReference type="EC" id="6.3.2.3" evidence="10"/>
<dbReference type="OrthoDB" id="2020073at2759"/>
<feature type="domain" description="Glutathione synthase substrate-binding" evidence="14">
    <location>
        <begin position="219"/>
        <end position="329"/>
    </location>
</feature>
<proteinExistence type="inferred from homology"/>
<evidence type="ECO:0000256" key="7">
    <source>
        <dbReference type="ARBA" id="ARBA00022741"/>
    </source>
</evidence>
<feature type="binding site" evidence="11">
    <location>
        <position position="234"/>
    </location>
    <ligand>
        <name>substrate</name>
    </ligand>
</feature>
<dbReference type="NCBIfam" id="TIGR01986">
    <property type="entry name" value="glut_syn_euk"/>
    <property type="match status" value="1"/>
</dbReference>
<dbReference type="UniPathway" id="UPA00142">
    <property type="reaction ID" value="UER00210"/>
</dbReference>
<evidence type="ECO:0000256" key="10">
    <source>
        <dbReference type="PIRNR" id="PIRNR001558"/>
    </source>
</evidence>
<dbReference type="InterPro" id="IPR014042">
    <property type="entry name" value="Glutathione_synthase_a-hlx"/>
</dbReference>
<keyword evidence="5 10" id="KW-0317">Glutathione biosynthesis</keyword>
<feature type="binding site" evidence="11">
    <location>
        <position position="477"/>
    </location>
    <ligand>
        <name>ATP</name>
        <dbReference type="ChEBI" id="CHEBI:30616"/>
    </ligand>
</feature>
<feature type="binding site" evidence="11">
    <location>
        <begin position="420"/>
        <end position="423"/>
    </location>
    <ligand>
        <name>ATP</name>
        <dbReference type="ChEBI" id="CHEBI:30616"/>
    </ligand>
</feature>
<evidence type="ECO:0000256" key="13">
    <source>
        <dbReference type="PIRSR" id="PIRSR001558-3"/>
    </source>
</evidence>
<gene>
    <name evidence="15" type="ORF">GSI_13800</name>
</gene>
<evidence type="ECO:0000256" key="3">
    <source>
        <dbReference type="ARBA" id="ARBA00011738"/>
    </source>
</evidence>
<feature type="binding site" evidence="11">
    <location>
        <position position="153"/>
    </location>
    <ligand>
        <name>ATP</name>
        <dbReference type="ChEBI" id="CHEBI:30616"/>
    </ligand>
</feature>
<keyword evidence="8 10" id="KW-0067">ATP-binding</keyword>
<evidence type="ECO:0000259" key="14">
    <source>
        <dbReference type="Pfam" id="PF03199"/>
    </source>
</evidence>
<evidence type="ECO:0000256" key="8">
    <source>
        <dbReference type="ARBA" id="ARBA00022840"/>
    </source>
</evidence>
<comment type="subunit">
    <text evidence="3">Homodimer.</text>
</comment>
<feature type="binding site" evidence="11">
    <location>
        <begin position="387"/>
        <end position="396"/>
    </location>
    <ligand>
        <name>ATP</name>
        <dbReference type="ChEBI" id="CHEBI:30616"/>
    </ligand>
</feature>
<dbReference type="PANTHER" id="PTHR11130">
    <property type="entry name" value="GLUTATHIONE SYNTHETASE"/>
    <property type="match status" value="1"/>
</dbReference>
<feature type="binding site" evidence="11">
    <location>
        <position position="475"/>
    </location>
    <ligand>
        <name>substrate</name>
    </ligand>
</feature>
<dbReference type="Gene3D" id="3.30.1490.50">
    <property type="match status" value="1"/>
</dbReference>
<dbReference type="GO" id="GO:0004363">
    <property type="term" value="F:glutathione synthase activity"/>
    <property type="evidence" value="ECO:0007669"/>
    <property type="project" value="UniProtKB-UniRule"/>
</dbReference>